<dbReference type="Pfam" id="PF15865">
    <property type="entry name" value="Fanconi_A_N"/>
    <property type="match status" value="1"/>
</dbReference>
<dbReference type="GO" id="GO:0036297">
    <property type="term" value="P:interstrand cross-link repair"/>
    <property type="evidence" value="ECO:0007669"/>
    <property type="project" value="InterPro"/>
</dbReference>
<accession>E9G9V2</accession>
<dbReference type="InParanoid" id="E9G9V2"/>
<dbReference type="eggNOG" id="ENOG502QT8N">
    <property type="taxonomic scope" value="Eukaryota"/>
</dbReference>
<evidence type="ECO:0000259" key="2">
    <source>
        <dbReference type="Pfam" id="PF24781"/>
    </source>
</evidence>
<dbReference type="EMBL" id="GL732536">
    <property type="protein sequence ID" value="EFX83632.1"/>
    <property type="molecule type" value="Genomic_DNA"/>
</dbReference>
<evidence type="ECO:0000313" key="4">
    <source>
        <dbReference type="Proteomes" id="UP000000305"/>
    </source>
</evidence>
<proteinExistence type="predicted"/>
<feature type="domain" description="Fanconi anaemia group A protein helical" evidence="2">
    <location>
        <begin position="198"/>
        <end position="278"/>
    </location>
</feature>
<dbReference type="InterPro" id="IPR031729">
    <property type="entry name" value="Fanconi_A_N"/>
</dbReference>
<dbReference type="KEGG" id="dpx:DAPPUDRAFT_301633"/>
<keyword evidence="4" id="KW-1185">Reference proteome</keyword>
<reference evidence="3 4" key="1">
    <citation type="journal article" date="2011" name="Science">
        <title>The ecoresponsive genome of Daphnia pulex.</title>
        <authorList>
            <person name="Colbourne J.K."/>
            <person name="Pfrender M.E."/>
            <person name="Gilbert D."/>
            <person name="Thomas W.K."/>
            <person name="Tucker A."/>
            <person name="Oakley T.H."/>
            <person name="Tokishita S."/>
            <person name="Aerts A."/>
            <person name="Arnold G.J."/>
            <person name="Basu M.K."/>
            <person name="Bauer D.J."/>
            <person name="Caceres C.E."/>
            <person name="Carmel L."/>
            <person name="Casola C."/>
            <person name="Choi J.H."/>
            <person name="Detter J.C."/>
            <person name="Dong Q."/>
            <person name="Dusheyko S."/>
            <person name="Eads B.D."/>
            <person name="Frohlich T."/>
            <person name="Geiler-Samerotte K.A."/>
            <person name="Gerlach D."/>
            <person name="Hatcher P."/>
            <person name="Jogdeo S."/>
            <person name="Krijgsveld J."/>
            <person name="Kriventseva E.V."/>
            <person name="Kultz D."/>
            <person name="Laforsch C."/>
            <person name="Lindquist E."/>
            <person name="Lopez J."/>
            <person name="Manak J.R."/>
            <person name="Muller J."/>
            <person name="Pangilinan J."/>
            <person name="Patwardhan R.P."/>
            <person name="Pitluck S."/>
            <person name="Pritham E.J."/>
            <person name="Rechtsteiner A."/>
            <person name="Rho M."/>
            <person name="Rogozin I.B."/>
            <person name="Sakarya O."/>
            <person name="Salamov A."/>
            <person name="Schaack S."/>
            <person name="Shapiro H."/>
            <person name="Shiga Y."/>
            <person name="Skalitzky C."/>
            <person name="Smith Z."/>
            <person name="Souvorov A."/>
            <person name="Sung W."/>
            <person name="Tang Z."/>
            <person name="Tsuchiya D."/>
            <person name="Tu H."/>
            <person name="Vos H."/>
            <person name="Wang M."/>
            <person name="Wolf Y.I."/>
            <person name="Yamagata H."/>
            <person name="Yamada T."/>
            <person name="Ye Y."/>
            <person name="Shaw J.R."/>
            <person name="Andrews J."/>
            <person name="Crease T.J."/>
            <person name="Tang H."/>
            <person name="Lucas S.M."/>
            <person name="Robertson H.M."/>
            <person name="Bork P."/>
            <person name="Koonin E.V."/>
            <person name="Zdobnov E.M."/>
            <person name="Grigoriev I.V."/>
            <person name="Lynch M."/>
            <person name="Boore J.L."/>
        </authorList>
    </citation>
    <scope>NUCLEOTIDE SEQUENCE [LARGE SCALE GENOMIC DNA]</scope>
</reference>
<name>E9G9V2_DAPPU</name>
<dbReference type="OrthoDB" id="6348874at2759"/>
<dbReference type="InterPro" id="IPR055386">
    <property type="entry name" value="FANCA_helical"/>
</dbReference>
<evidence type="ECO:0000313" key="3">
    <source>
        <dbReference type="EMBL" id="EFX83632.1"/>
    </source>
</evidence>
<dbReference type="Pfam" id="PF24781">
    <property type="entry name" value="FANCA_helical"/>
    <property type="match status" value="1"/>
</dbReference>
<dbReference type="STRING" id="6669.E9G9V2"/>
<dbReference type="AlphaFoldDB" id="E9G9V2"/>
<gene>
    <name evidence="3" type="ORF">DAPPUDRAFT_301633</name>
</gene>
<dbReference type="PANTHER" id="PTHR12047">
    <property type="entry name" value="FANCONI ANEMIA GROUP A PROTEIN"/>
    <property type="match status" value="1"/>
</dbReference>
<dbReference type="InterPro" id="IPR003516">
    <property type="entry name" value="FANCA"/>
</dbReference>
<dbReference type="GO" id="GO:0043240">
    <property type="term" value="C:Fanconi anaemia nuclear complex"/>
    <property type="evidence" value="ECO:0000318"/>
    <property type="project" value="GO_Central"/>
</dbReference>
<dbReference type="Proteomes" id="UP000000305">
    <property type="component" value="Unassembled WGS sequence"/>
</dbReference>
<evidence type="ECO:0000259" key="1">
    <source>
        <dbReference type="Pfam" id="PF15865"/>
    </source>
</evidence>
<sequence>MNGPSLEVPKMFCTKANIFALIEMLLIPLEVGTVLDKIDEILNRYDINWKSLLLIVSAIQVCYPTGSKYLKAFINSFMQRALDNLQMDLLLASFLLARQINAENTSSPHYGAWFSSITSSLTTSKQFAFLLKFLTNIVRHEPAWVLLAHKNNPPVIPMVDNCRNLWTDYSALIRTRIEDFKVNQSSNQVVEEDSNLVKEVDTAIAAFEKSDRRNRRIPSSVIEAAIFRKPYFVNKFLSVLLKPRRVPDPSDIREEFIEELRKSGKLPLVQYEAYCTACRKLGQIIPEIEKMDWQEPEGNPSYKTLMNQIVLCNETRQQSMLFEHLDSLLGTLRCYGVVIFLLSHNSHILLPVHYQAFEGAFSILLMDEDQLSMNREDSIPFHLRLLYYTVTEAKRQNELSSVRLPSVLYLWLSRRIFHSKMMPQYKQYLALSEDVEFRKETKLPLRNWLKLEMTVEADMDVLSWSERPGYLHSVLQMDYQNIHMTELYPIILDSIIERHNSIGRADCSKDLLLLLQSLLCKDQPTSTSDSSAWLIQYWLQLRLKKGNSVDQILWSVVCCLPPYLLSRNYYSQPAQQPTLKTLVNLIENDWRNTLTSESAWFPKSIASHLLRALEGTSSQDIPCLQFSAQIHAIHDARVASGPWKTLDKALNTFHPLLCDPQNAETIRWSGLTEVDLLACQLMALTAVVWCAKGITAELPLFIKELGPNISRNPNLMKAWKITFWTGDDCTMPWKKIIPTYMLNLLPFVILRSLISWSDVLLLTASDYLDALVTAHNQWNQTTRSFIDLASEHDNQSQADYPAGNILDLYTLGRLGSDVKHILKRAPLHTLKTFKQSSCFRSMETDYQEIVREKC</sequence>
<organism evidence="3 4">
    <name type="scientific">Daphnia pulex</name>
    <name type="common">Water flea</name>
    <dbReference type="NCBI Taxonomy" id="6669"/>
    <lineage>
        <taxon>Eukaryota</taxon>
        <taxon>Metazoa</taxon>
        <taxon>Ecdysozoa</taxon>
        <taxon>Arthropoda</taxon>
        <taxon>Crustacea</taxon>
        <taxon>Branchiopoda</taxon>
        <taxon>Diplostraca</taxon>
        <taxon>Cladocera</taxon>
        <taxon>Anomopoda</taxon>
        <taxon>Daphniidae</taxon>
        <taxon>Daphnia</taxon>
    </lineage>
</organism>
<dbReference type="HOGENOM" id="CLU_334402_0_0_1"/>
<protein>
    <submittedName>
        <fullName evidence="3">Uncharacterized protein</fullName>
    </submittedName>
</protein>
<dbReference type="PANTHER" id="PTHR12047:SF2">
    <property type="entry name" value="FANCONI ANEMIA GROUP A PROTEIN"/>
    <property type="match status" value="1"/>
</dbReference>
<feature type="domain" description="Fanconi anaemia group A protein N-terminal" evidence="1">
    <location>
        <begin position="20"/>
        <end position="182"/>
    </location>
</feature>